<name>A0A7M7PYV2_NASVI</name>
<comment type="subcellular location">
    <subcellularLocation>
        <location evidence="1">Membrane</location>
        <topology evidence="1">Multi-pass membrane protein</topology>
    </subcellularLocation>
</comment>
<evidence type="ECO:0000256" key="4">
    <source>
        <dbReference type="ARBA" id="ARBA00022725"/>
    </source>
</evidence>
<evidence type="ECO:0000256" key="9">
    <source>
        <dbReference type="SAM" id="Phobius"/>
    </source>
</evidence>
<feature type="transmembrane region" description="Helical" evidence="9">
    <location>
        <begin position="45"/>
        <end position="70"/>
    </location>
</feature>
<evidence type="ECO:0000256" key="6">
    <source>
        <dbReference type="ARBA" id="ARBA00023136"/>
    </source>
</evidence>
<dbReference type="EnsemblMetazoa" id="XM_031920908">
    <property type="protein sequence ID" value="XP_031776768"/>
    <property type="gene ID" value="LOC116415756"/>
</dbReference>
<dbReference type="InParanoid" id="A0A7M7PYV2"/>
<keyword evidence="5 9" id="KW-1133">Transmembrane helix</keyword>
<dbReference type="GO" id="GO:0005549">
    <property type="term" value="F:odorant binding"/>
    <property type="evidence" value="ECO:0007669"/>
    <property type="project" value="InterPro"/>
</dbReference>
<evidence type="ECO:0000256" key="8">
    <source>
        <dbReference type="ARBA" id="ARBA00023224"/>
    </source>
</evidence>
<dbReference type="GeneID" id="116415756"/>
<evidence type="ECO:0000256" key="7">
    <source>
        <dbReference type="ARBA" id="ARBA00023170"/>
    </source>
</evidence>
<sequence length="160" mass="18542">MGNAINQLQRILENLGTCWKKYGPRGSNGEELLDKAYKTLLMCRIYLFTSFVTYLALTALPFINFCFQYLNGETTNGTYDFSKWMILMKYPFEIQSVSIYFLVTFIEENFLLITATFWTSGDCLFATVTTQICIQFDVLKCDIQHLSMGDVINKHQELLK</sequence>
<keyword evidence="2" id="KW-0716">Sensory transduction</keyword>
<dbReference type="AlphaFoldDB" id="A0A7M7PYV2"/>
<keyword evidence="6 9" id="KW-0472">Membrane</keyword>
<evidence type="ECO:0000256" key="5">
    <source>
        <dbReference type="ARBA" id="ARBA00022989"/>
    </source>
</evidence>
<evidence type="ECO:0000256" key="2">
    <source>
        <dbReference type="ARBA" id="ARBA00022606"/>
    </source>
</evidence>
<dbReference type="OrthoDB" id="7663575at2759"/>
<accession>A0A7M7PYV2</accession>
<keyword evidence="3 9" id="KW-0812">Transmembrane</keyword>
<dbReference type="Proteomes" id="UP000002358">
    <property type="component" value="Chromosome 1"/>
</dbReference>
<dbReference type="RefSeq" id="XP_031776768.1">
    <property type="nucleotide sequence ID" value="XM_031920908.1"/>
</dbReference>
<dbReference type="SMR" id="A0A7M7PYV2"/>
<dbReference type="KEGG" id="nvi:116415756"/>
<evidence type="ECO:0000313" key="11">
    <source>
        <dbReference type="Proteomes" id="UP000002358"/>
    </source>
</evidence>
<keyword evidence="4" id="KW-0552">Olfaction</keyword>
<dbReference type="InterPro" id="IPR004117">
    <property type="entry name" value="7tm6_olfct_rcpt"/>
</dbReference>
<evidence type="ECO:0000256" key="1">
    <source>
        <dbReference type="ARBA" id="ARBA00004141"/>
    </source>
</evidence>
<dbReference type="GO" id="GO:0016020">
    <property type="term" value="C:membrane"/>
    <property type="evidence" value="ECO:0007669"/>
    <property type="project" value="UniProtKB-SubCell"/>
</dbReference>
<evidence type="ECO:0000256" key="3">
    <source>
        <dbReference type="ARBA" id="ARBA00022692"/>
    </source>
</evidence>
<dbReference type="GO" id="GO:0007165">
    <property type="term" value="P:signal transduction"/>
    <property type="evidence" value="ECO:0007669"/>
    <property type="project" value="UniProtKB-KW"/>
</dbReference>
<evidence type="ECO:0000313" key="10">
    <source>
        <dbReference type="EnsemblMetazoa" id="XP_031776767"/>
    </source>
</evidence>
<dbReference type="RefSeq" id="XP_031776767.1">
    <property type="nucleotide sequence ID" value="XM_031920907.1"/>
</dbReference>
<dbReference type="Pfam" id="PF02949">
    <property type="entry name" value="7tm_6"/>
    <property type="match status" value="1"/>
</dbReference>
<keyword evidence="11" id="KW-1185">Reference proteome</keyword>
<keyword evidence="7" id="KW-0675">Receptor</keyword>
<dbReference type="EnsemblMetazoa" id="XM_031920907">
    <property type="protein sequence ID" value="XP_031776767"/>
    <property type="gene ID" value="LOC116415756"/>
</dbReference>
<organism evidence="10 11">
    <name type="scientific">Nasonia vitripennis</name>
    <name type="common">Parasitic wasp</name>
    <dbReference type="NCBI Taxonomy" id="7425"/>
    <lineage>
        <taxon>Eukaryota</taxon>
        <taxon>Metazoa</taxon>
        <taxon>Ecdysozoa</taxon>
        <taxon>Arthropoda</taxon>
        <taxon>Hexapoda</taxon>
        <taxon>Insecta</taxon>
        <taxon>Pterygota</taxon>
        <taxon>Neoptera</taxon>
        <taxon>Endopterygota</taxon>
        <taxon>Hymenoptera</taxon>
        <taxon>Apocrita</taxon>
        <taxon>Proctotrupomorpha</taxon>
        <taxon>Chalcidoidea</taxon>
        <taxon>Pteromalidae</taxon>
        <taxon>Pteromalinae</taxon>
        <taxon>Nasonia</taxon>
    </lineage>
</organism>
<keyword evidence="8" id="KW-0807">Transducer</keyword>
<dbReference type="GO" id="GO:0004984">
    <property type="term" value="F:olfactory receptor activity"/>
    <property type="evidence" value="ECO:0007669"/>
    <property type="project" value="InterPro"/>
</dbReference>
<reference evidence="10" key="1">
    <citation type="submission" date="2021-01" db="UniProtKB">
        <authorList>
            <consortium name="EnsemblMetazoa"/>
        </authorList>
    </citation>
    <scope>IDENTIFICATION</scope>
</reference>
<proteinExistence type="predicted"/>
<protein>
    <submittedName>
        <fullName evidence="10">Uncharacterized protein</fullName>
    </submittedName>
</protein>